<dbReference type="EMBL" id="LAZR01064046">
    <property type="protein sequence ID" value="KKK58311.1"/>
    <property type="molecule type" value="Genomic_DNA"/>
</dbReference>
<gene>
    <name evidence="1" type="ORF">LCGC14_3045710</name>
</gene>
<reference evidence="1" key="1">
    <citation type="journal article" date="2015" name="Nature">
        <title>Complex archaea that bridge the gap between prokaryotes and eukaryotes.</title>
        <authorList>
            <person name="Spang A."/>
            <person name="Saw J.H."/>
            <person name="Jorgensen S.L."/>
            <person name="Zaremba-Niedzwiedzka K."/>
            <person name="Martijn J."/>
            <person name="Lind A.E."/>
            <person name="van Eijk R."/>
            <person name="Schleper C."/>
            <person name="Guy L."/>
            <person name="Ettema T.J."/>
        </authorList>
    </citation>
    <scope>NUCLEOTIDE SEQUENCE</scope>
</reference>
<dbReference type="AlphaFoldDB" id="A0A0F8ZE53"/>
<sequence>MGGGKAPKKYLEQVKKEEIEDGTQKTLFGKDMQERCGNCGERRSEHIDYFDTGKKNICPHRKSMEFVSQERGKGNE</sequence>
<accession>A0A0F8ZE53</accession>
<protein>
    <submittedName>
        <fullName evidence="1">Uncharacterized protein</fullName>
    </submittedName>
</protein>
<proteinExistence type="predicted"/>
<comment type="caution">
    <text evidence="1">The sequence shown here is derived from an EMBL/GenBank/DDBJ whole genome shotgun (WGS) entry which is preliminary data.</text>
</comment>
<evidence type="ECO:0000313" key="1">
    <source>
        <dbReference type="EMBL" id="KKK58311.1"/>
    </source>
</evidence>
<organism evidence="1">
    <name type="scientific">marine sediment metagenome</name>
    <dbReference type="NCBI Taxonomy" id="412755"/>
    <lineage>
        <taxon>unclassified sequences</taxon>
        <taxon>metagenomes</taxon>
        <taxon>ecological metagenomes</taxon>
    </lineage>
</organism>
<name>A0A0F8ZE53_9ZZZZ</name>